<keyword evidence="3" id="KW-1185">Reference proteome</keyword>
<dbReference type="AlphaFoldDB" id="A0ABD2N2S5"/>
<evidence type="ECO:0000256" key="1">
    <source>
        <dbReference type="SAM" id="MobiDB-lite"/>
    </source>
</evidence>
<name>A0ABD2N2S5_9CUCU</name>
<feature type="compositionally biased region" description="Low complexity" evidence="1">
    <location>
        <begin position="42"/>
        <end position="55"/>
    </location>
</feature>
<protein>
    <submittedName>
        <fullName evidence="2">Uncharacterized protein</fullName>
    </submittedName>
</protein>
<feature type="region of interest" description="Disordered" evidence="1">
    <location>
        <begin position="19"/>
        <end position="72"/>
    </location>
</feature>
<accession>A0ABD2N2S5</accession>
<evidence type="ECO:0000313" key="2">
    <source>
        <dbReference type="EMBL" id="KAL3272988.1"/>
    </source>
</evidence>
<sequence length="72" mass="8134">MDKNDEIIEIWLQQEISMDEVMPDEDVEPDLVEHAVQPEPTRTVSSIPRSSSRASNQTDSSDEDIPLSYSLS</sequence>
<evidence type="ECO:0000313" key="3">
    <source>
        <dbReference type="Proteomes" id="UP001516400"/>
    </source>
</evidence>
<proteinExistence type="predicted"/>
<dbReference type="EMBL" id="JABFTP020000062">
    <property type="protein sequence ID" value="KAL3272988.1"/>
    <property type="molecule type" value="Genomic_DNA"/>
</dbReference>
<comment type="caution">
    <text evidence="2">The sequence shown here is derived from an EMBL/GenBank/DDBJ whole genome shotgun (WGS) entry which is preliminary data.</text>
</comment>
<reference evidence="2 3" key="1">
    <citation type="journal article" date="2021" name="BMC Biol.">
        <title>Horizontally acquired antibacterial genes associated with adaptive radiation of ladybird beetles.</title>
        <authorList>
            <person name="Li H.S."/>
            <person name="Tang X.F."/>
            <person name="Huang Y.H."/>
            <person name="Xu Z.Y."/>
            <person name="Chen M.L."/>
            <person name="Du X.Y."/>
            <person name="Qiu B.Y."/>
            <person name="Chen P.T."/>
            <person name="Zhang W."/>
            <person name="Slipinski A."/>
            <person name="Escalona H.E."/>
            <person name="Waterhouse R.M."/>
            <person name="Zwick A."/>
            <person name="Pang H."/>
        </authorList>
    </citation>
    <scope>NUCLEOTIDE SEQUENCE [LARGE SCALE GENOMIC DNA]</scope>
    <source>
        <strain evidence="2">SYSU2018</strain>
    </source>
</reference>
<organism evidence="2 3">
    <name type="scientific">Cryptolaemus montrouzieri</name>
    <dbReference type="NCBI Taxonomy" id="559131"/>
    <lineage>
        <taxon>Eukaryota</taxon>
        <taxon>Metazoa</taxon>
        <taxon>Ecdysozoa</taxon>
        <taxon>Arthropoda</taxon>
        <taxon>Hexapoda</taxon>
        <taxon>Insecta</taxon>
        <taxon>Pterygota</taxon>
        <taxon>Neoptera</taxon>
        <taxon>Endopterygota</taxon>
        <taxon>Coleoptera</taxon>
        <taxon>Polyphaga</taxon>
        <taxon>Cucujiformia</taxon>
        <taxon>Coccinelloidea</taxon>
        <taxon>Coccinellidae</taxon>
        <taxon>Scymninae</taxon>
        <taxon>Scymnini</taxon>
        <taxon>Cryptolaemus</taxon>
    </lineage>
</organism>
<feature type="compositionally biased region" description="Acidic residues" evidence="1">
    <location>
        <begin position="19"/>
        <end position="30"/>
    </location>
</feature>
<dbReference type="Proteomes" id="UP001516400">
    <property type="component" value="Unassembled WGS sequence"/>
</dbReference>
<gene>
    <name evidence="2" type="ORF">HHI36_014445</name>
</gene>